<dbReference type="EMBL" id="PRLP01000026">
    <property type="protein sequence ID" value="PPC77760.1"/>
    <property type="molecule type" value="Genomic_DNA"/>
</dbReference>
<dbReference type="AlphaFoldDB" id="A0A2S5KSP9"/>
<accession>A0A2S5KSP9</accession>
<dbReference type="PROSITE" id="PS51257">
    <property type="entry name" value="PROKAR_LIPOPROTEIN"/>
    <property type="match status" value="1"/>
</dbReference>
<gene>
    <name evidence="1" type="ORF">C4K68_08835</name>
</gene>
<dbReference type="OrthoDB" id="6891340at2"/>
<comment type="caution">
    <text evidence="1">The sequence shown here is derived from an EMBL/GenBank/DDBJ whole genome shotgun (WGS) entry which is preliminary data.</text>
</comment>
<dbReference type="Proteomes" id="UP000238196">
    <property type="component" value="Unassembled WGS sequence"/>
</dbReference>
<name>A0A2S5KSP9_9PROT</name>
<proteinExistence type="predicted"/>
<evidence type="ECO:0000313" key="2">
    <source>
        <dbReference type="Proteomes" id="UP000238196"/>
    </source>
</evidence>
<organism evidence="1 2">
    <name type="scientific">Proteobacteria bacterium 228</name>
    <dbReference type="NCBI Taxonomy" id="2083153"/>
    <lineage>
        <taxon>Bacteria</taxon>
        <taxon>Pseudomonadati</taxon>
        <taxon>Pseudomonadota</taxon>
    </lineage>
</organism>
<protein>
    <submittedName>
        <fullName evidence="1">Uncharacterized protein</fullName>
    </submittedName>
</protein>
<evidence type="ECO:0000313" key="1">
    <source>
        <dbReference type="EMBL" id="PPC77760.1"/>
    </source>
</evidence>
<sequence>MKRVWLAPFSLMMLALGGCQQWSEQNLKTAVPRADTYPYSTQQKMETAHHWDVLAKDMAERIAQSLPDHQVAIYVEPPATATTFSTAFHSLLQSQMVKQGLHVTLEPGLGAVHTRYTAQLIQHKELDGARPVPGTYTVLATGLAVMRNAVKNSWENSYLALPLVGLGADYGAGRTVSNEGMEVLITTEVVYGSNLLMSESNMYYINAGGKDHYVASDSAWQGKTIQVVGQ</sequence>
<reference evidence="1 2" key="1">
    <citation type="submission" date="2018-02" db="EMBL/GenBank/DDBJ databases">
        <title>novel marine gammaproteobacteria from coastal saline agro ecosystem.</title>
        <authorList>
            <person name="Krishnan R."/>
            <person name="Ramesh Kumar N."/>
        </authorList>
    </citation>
    <scope>NUCLEOTIDE SEQUENCE [LARGE SCALE GENOMIC DNA]</scope>
    <source>
        <strain evidence="1 2">228</strain>
    </source>
</reference>